<keyword evidence="2" id="KW-0813">Transport</keyword>
<dbReference type="CDD" id="cd03214">
    <property type="entry name" value="ABC_Iron-Siderophores_B12_Hemin"/>
    <property type="match status" value="1"/>
</dbReference>
<dbReference type="Gene3D" id="3.40.50.300">
    <property type="entry name" value="P-loop containing nucleotide triphosphate hydrolases"/>
    <property type="match status" value="1"/>
</dbReference>
<dbReference type="Proteomes" id="UP000215896">
    <property type="component" value="Unassembled WGS sequence"/>
</dbReference>
<dbReference type="InterPro" id="IPR003593">
    <property type="entry name" value="AAA+_ATPase"/>
</dbReference>
<accession>A0A255GJE6</accession>
<evidence type="ECO:0000256" key="5">
    <source>
        <dbReference type="ARBA" id="ARBA00022741"/>
    </source>
</evidence>
<keyword evidence="11" id="KW-1185">Reference proteome</keyword>
<accession>A0A4R6LRY6</accession>
<dbReference type="FunFam" id="3.40.50.300:FF:000134">
    <property type="entry name" value="Iron-enterobactin ABC transporter ATP-binding protein"/>
    <property type="match status" value="1"/>
</dbReference>
<keyword evidence="8" id="KW-0406">Ion transport</keyword>
<comment type="subcellular location">
    <subcellularLocation>
        <location evidence="1">Cell membrane</location>
        <topology evidence="1">Peripheral membrane protein</topology>
    </subcellularLocation>
</comment>
<dbReference type="GO" id="GO:0005524">
    <property type="term" value="F:ATP binding"/>
    <property type="evidence" value="ECO:0007669"/>
    <property type="project" value="UniProtKB-KW"/>
</dbReference>
<dbReference type="EMBL" id="NMVO01000007">
    <property type="protein sequence ID" value="OYO15949.1"/>
    <property type="molecule type" value="Genomic_DNA"/>
</dbReference>
<dbReference type="InterPro" id="IPR003439">
    <property type="entry name" value="ABC_transporter-like_ATP-bd"/>
</dbReference>
<dbReference type="SMART" id="SM00382">
    <property type="entry name" value="AAA"/>
    <property type="match status" value="1"/>
</dbReference>
<proteinExistence type="predicted"/>
<dbReference type="GO" id="GO:0005886">
    <property type="term" value="C:plasma membrane"/>
    <property type="evidence" value="ECO:0007669"/>
    <property type="project" value="UniProtKB-SubCell"/>
</dbReference>
<keyword evidence="4" id="KW-0410">Iron transport</keyword>
<evidence type="ECO:0000313" key="11">
    <source>
        <dbReference type="Proteomes" id="UP000215896"/>
    </source>
</evidence>
<evidence type="ECO:0000256" key="2">
    <source>
        <dbReference type="ARBA" id="ARBA00022448"/>
    </source>
</evidence>
<dbReference type="InterPro" id="IPR017871">
    <property type="entry name" value="ABC_transporter-like_CS"/>
</dbReference>
<dbReference type="Pfam" id="PF00005">
    <property type="entry name" value="ABC_tran"/>
    <property type="match status" value="1"/>
</dbReference>
<sequence length="256" mass="27183">MTIQANAVSVGYRAAPVVQEVSLRAPAGSFTAILGPNGSGKSTLLRGLGRILPLAGGSVEVAGKPLDSFAHKEFAREVAFLPQSPVVPDQVTVRELVGRGRFPHHGLWRPWAKGDGPAIDQAMAVAGVTELAAQRVAELSGGQQQRVWLALVLAQQTPALLLDEPTTFLDIAHQYEVLDLCRDLAADGRAVVAVLHDLDQAARYADQLIVLDGGRVAAAGTPAEVLTAELMDRVFGLSVEILVDPDTARPMLRVLR</sequence>
<dbReference type="GO" id="GO:0006826">
    <property type="term" value="P:iron ion transport"/>
    <property type="evidence" value="ECO:0007669"/>
    <property type="project" value="UniProtKB-KW"/>
</dbReference>
<dbReference type="PANTHER" id="PTHR42771">
    <property type="entry name" value="IRON(3+)-HYDROXAMATE IMPORT ATP-BINDING PROTEIN FHUC"/>
    <property type="match status" value="1"/>
</dbReference>
<organism evidence="10 11">
    <name type="scientific">Enemella evansiae</name>
    <dbReference type="NCBI Taxonomy" id="2016499"/>
    <lineage>
        <taxon>Bacteria</taxon>
        <taxon>Bacillati</taxon>
        <taxon>Actinomycetota</taxon>
        <taxon>Actinomycetes</taxon>
        <taxon>Propionibacteriales</taxon>
        <taxon>Propionibacteriaceae</taxon>
        <taxon>Enemella</taxon>
    </lineage>
</organism>
<comment type="caution">
    <text evidence="10">The sequence shown here is derived from an EMBL/GenBank/DDBJ whole genome shotgun (WGS) entry which is preliminary data.</text>
</comment>
<keyword evidence="7" id="KW-0408">Iron</keyword>
<dbReference type="InterPro" id="IPR027417">
    <property type="entry name" value="P-loop_NTPase"/>
</dbReference>
<evidence type="ECO:0000256" key="9">
    <source>
        <dbReference type="ARBA" id="ARBA00023136"/>
    </source>
</evidence>
<gene>
    <name evidence="10" type="primary">fecE</name>
    <name evidence="10" type="ORF">CGZ94_05940</name>
</gene>
<dbReference type="PROSITE" id="PS00211">
    <property type="entry name" value="ABC_TRANSPORTER_1"/>
    <property type="match status" value="1"/>
</dbReference>
<dbReference type="RefSeq" id="WP_094405091.1">
    <property type="nucleotide sequence ID" value="NZ_NMVM01000002.1"/>
</dbReference>
<evidence type="ECO:0000256" key="1">
    <source>
        <dbReference type="ARBA" id="ARBA00004202"/>
    </source>
</evidence>
<protein>
    <submittedName>
        <fullName evidence="10">Fe(3+)-dicitrate ABC transporter ATP-binding protein</fullName>
    </submittedName>
</protein>
<evidence type="ECO:0000313" key="10">
    <source>
        <dbReference type="EMBL" id="OYO15949.1"/>
    </source>
</evidence>
<keyword evidence="3" id="KW-1003">Cell membrane</keyword>
<dbReference type="AlphaFoldDB" id="A0A255GJE6"/>
<evidence type="ECO:0000256" key="4">
    <source>
        <dbReference type="ARBA" id="ARBA00022496"/>
    </source>
</evidence>
<evidence type="ECO:0000256" key="3">
    <source>
        <dbReference type="ARBA" id="ARBA00022475"/>
    </source>
</evidence>
<name>A0A255GJE6_9ACTN</name>
<dbReference type="PROSITE" id="PS50893">
    <property type="entry name" value="ABC_TRANSPORTER_2"/>
    <property type="match status" value="1"/>
</dbReference>
<keyword evidence="6 10" id="KW-0067">ATP-binding</keyword>
<dbReference type="PANTHER" id="PTHR42771:SF2">
    <property type="entry name" value="IRON(3+)-HYDROXAMATE IMPORT ATP-BINDING PROTEIN FHUC"/>
    <property type="match status" value="1"/>
</dbReference>
<reference evidence="10 11" key="1">
    <citation type="submission" date="2017-07" db="EMBL/GenBank/DDBJ databases">
        <title>Draft whole genome sequences of clinical Proprionibacteriaceae strains.</title>
        <authorList>
            <person name="Bernier A.-M."/>
            <person name="Bernard K."/>
            <person name="Domingo M.-C."/>
        </authorList>
    </citation>
    <scope>NUCLEOTIDE SEQUENCE [LARGE SCALE GENOMIC DNA]</scope>
    <source>
        <strain evidence="10 11">NML 030167</strain>
    </source>
</reference>
<evidence type="ECO:0000256" key="8">
    <source>
        <dbReference type="ARBA" id="ARBA00023065"/>
    </source>
</evidence>
<keyword evidence="9" id="KW-0472">Membrane</keyword>
<dbReference type="SUPFAM" id="SSF52540">
    <property type="entry name" value="P-loop containing nucleoside triphosphate hydrolases"/>
    <property type="match status" value="1"/>
</dbReference>
<evidence type="ECO:0000256" key="6">
    <source>
        <dbReference type="ARBA" id="ARBA00022840"/>
    </source>
</evidence>
<dbReference type="InterPro" id="IPR051535">
    <property type="entry name" value="Siderophore_ABC-ATPase"/>
</dbReference>
<evidence type="ECO:0000256" key="7">
    <source>
        <dbReference type="ARBA" id="ARBA00023004"/>
    </source>
</evidence>
<dbReference type="OrthoDB" id="5296765at2"/>
<dbReference type="GO" id="GO:0016887">
    <property type="term" value="F:ATP hydrolysis activity"/>
    <property type="evidence" value="ECO:0007669"/>
    <property type="project" value="InterPro"/>
</dbReference>
<keyword evidence="5" id="KW-0547">Nucleotide-binding</keyword>